<keyword evidence="2" id="KW-0472">Membrane</keyword>
<protein>
    <recommendedName>
        <fullName evidence="4">DUF7732 domain-containing protein</fullName>
    </recommendedName>
</protein>
<accession>A0AB34L0V9</accession>
<name>A0AB34L0V9_9PEZI</name>
<feature type="chain" id="PRO_5044258520" description="DUF7732 domain-containing protein" evidence="3">
    <location>
        <begin position="20"/>
        <end position="243"/>
    </location>
</feature>
<keyword evidence="2" id="KW-0812">Transmembrane</keyword>
<feature type="compositionally biased region" description="Low complexity" evidence="1">
    <location>
        <begin position="66"/>
        <end position="79"/>
    </location>
</feature>
<evidence type="ECO:0000256" key="2">
    <source>
        <dbReference type="SAM" id="Phobius"/>
    </source>
</evidence>
<proteinExistence type="predicted"/>
<feature type="domain" description="DUF7732" evidence="4">
    <location>
        <begin position="89"/>
        <end position="205"/>
    </location>
</feature>
<reference evidence="5 6" key="1">
    <citation type="journal article" date="2020" name="Microbiol. Resour. Announc.">
        <title>Draft Genome Sequence of a Cladosporium Species Isolated from the Mesophotic Ascidian Didemnum maculosum.</title>
        <authorList>
            <person name="Gioti A."/>
            <person name="Siaperas R."/>
            <person name="Nikolaivits E."/>
            <person name="Le Goff G."/>
            <person name="Ouazzani J."/>
            <person name="Kotoulas G."/>
            <person name="Topakas E."/>
        </authorList>
    </citation>
    <scope>NUCLEOTIDE SEQUENCE [LARGE SCALE GENOMIC DNA]</scope>
    <source>
        <strain evidence="5 6">TM138-S3</strain>
    </source>
</reference>
<feature type="transmembrane region" description="Helical" evidence="2">
    <location>
        <begin position="112"/>
        <end position="133"/>
    </location>
</feature>
<evidence type="ECO:0000313" key="5">
    <source>
        <dbReference type="EMBL" id="KAL1590804.1"/>
    </source>
</evidence>
<evidence type="ECO:0000256" key="3">
    <source>
        <dbReference type="SAM" id="SignalP"/>
    </source>
</evidence>
<evidence type="ECO:0000313" key="6">
    <source>
        <dbReference type="Proteomes" id="UP000803884"/>
    </source>
</evidence>
<gene>
    <name evidence="5" type="ORF">WHR41_00280</name>
</gene>
<dbReference type="GeneID" id="96001724"/>
<feature type="region of interest" description="Disordered" evidence="1">
    <location>
        <begin position="38"/>
        <end position="80"/>
    </location>
</feature>
<dbReference type="EMBL" id="JAAQHG020000001">
    <property type="protein sequence ID" value="KAL1590804.1"/>
    <property type="molecule type" value="Genomic_DNA"/>
</dbReference>
<sequence>MRFPQTFLYLLTFVTAIQALAVPAAFNSLVESGTELYKRKGGGGGRGGGGGSSSSGGRSGSGSSGSSGSRGSSVSSGSGTPRSFGGGAYYGGGAAQPYRAGSTGGWRGPAPFLLGAGALALFPGLWLYGAYAYRYDDNNGRRTYYNETSDRNETRPVECLCAQYQQCGCAQTDDQMYLNQVANNQTLSSVKNGTLYINGTLSNDTVAPGTESTSAAGSMGQKLFEAAGYWPVVAGVAYTMWFL</sequence>
<evidence type="ECO:0000259" key="4">
    <source>
        <dbReference type="Pfam" id="PF24866"/>
    </source>
</evidence>
<dbReference type="InterPro" id="IPR056634">
    <property type="entry name" value="DUF7732"/>
</dbReference>
<keyword evidence="6" id="KW-1185">Reference proteome</keyword>
<evidence type="ECO:0000256" key="1">
    <source>
        <dbReference type="SAM" id="MobiDB-lite"/>
    </source>
</evidence>
<comment type="caution">
    <text evidence="5">The sequence shown here is derived from an EMBL/GenBank/DDBJ whole genome shotgun (WGS) entry which is preliminary data.</text>
</comment>
<organism evidence="5 6">
    <name type="scientific">Cladosporium halotolerans</name>
    <dbReference type="NCBI Taxonomy" id="1052096"/>
    <lineage>
        <taxon>Eukaryota</taxon>
        <taxon>Fungi</taxon>
        <taxon>Dikarya</taxon>
        <taxon>Ascomycota</taxon>
        <taxon>Pezizomycotina</taxon>
        <taxon>Dothideomycetes</taxon>
        <taxon>Dothideomycetidae</taxon>
        <taxon>Cladosporiales</taxon>
        <taxon>Cladosporiaceae</taxon>
        <taxon>Cladosporium</taxon>
    </lineage>
</organism>
<dbReference type="Pfam" id="PF24866">
    <property type="entry name" value="DUF7732"/>
    <property type="match status" value="1"/>
</dbReference>
<dbReference type="Proteomes" id="UP000803884">
    <property type="component" value="Unassembled WGS sequence"/>
</dbReference>
<keyword evidence="2" id="KW-1133">Transmembrane helix</keyword>
<dbReference type="AlphaFoldDB" id="A0AB34L0V9"/>
<dbReference type="PANTHER" id="PTHR42091:SF1">
    <property type="entry name" value="CONSERVED GLYCINE-RICH PROTEIN (AFU_ORTHOLOGUE AFUA_7G02440)"/>
    <property type="match status" value="1"/>
</dbReference>
<dbReference type="PANTHER" id="PTHR42091">
    <property type="entry name" value="CONSERVED GLYCINE-RICH PROTEIN (AFU_ORTHOLOGUE AFUA_7G02440)"/>
    <property type="match status" value="1"/>
</dbReference>
<keyword evidence="3" id="KW-0732">Signal</keyword>
<feature type="signal peptide" evidence="3">
    <location>
        <begin position="1"/>
        <end position="19"/>
    </location>
</feature>
<feature type="compositionally biased region" description="Gly residues" evidence="1">
    <location>
        <begin position="42"/>
        <end position="65"/>
    </location>
</feature>
<dbReference type="RefSeq" id="XP_069233909.1">
    <property type="nucleotide sequence ID" value="XM_069368886.1"/>
</dbReference>